<sequence length="379" mass="40752">MRLTQSERVPAIVGVPKEVRGGERRVILLPRTVRLLVDRGWHVVVERGAGHGIGIDDLAYEEAGARVSDAEAVWTSSDIVLKYKAPVPDEFRFFRPGLVLAGILHAEGDPELTKALLDSRVTAYSYEFFQTEDGGFPLAVAGGRIAGRMAALYGIWLLQSHHGGVGKLPGLTGEGVEPVRCVVIGSGNVGASATDVLRALGCHVTLLTSGVAGLDKARARFGVDQDDLWIDINAPEVLADCVARADLVIGAILVSTFDTPPMMTEEMVRSMRPGAVLVDATAGYGGGYMPSFDRLSELPSPSFVKHGVVHCKIDNYPAAVPTTAVQLVNDIYTPYLMALLDSLRSGEEEPISRRGMVTHAGQIRHPEVLRHARYQELAG</sequence>
<evidence type="ECO:0000313" key="4">
    <source>
        <dbReference type="EMBL" id="AXF24424.1"/>
    </source>
</evidence>
<dbReference type="PANTHER" id="PTHR42795:SF1">
    <property type="entry name" value="ALANINE DEHYDROGENASE"/>
    <property type="match status" value="1"/>
</dbReference>
<dbReference type="InterPro" id="IPR036291">
    <property type="entry name" value="NAD(P)-bd_dom_sf"/>
</dbReference>
<dbReference type="InterPro" id="IPR007886">
    <property type="entry name" value="AlaDH/PNT_N"/>
</dbReference>
<dbReference type="GO" id="GO:0000286">
    <property type="term" value="F:alanine dehydrogenase activity"/>
    <property type="evidence" value="ECO:0007669"/>
    <property type="project" value="TreeGrafter"/>
</dbReference>
<name>A0A2Z5N6D5_BURPY</name>
<evidence type="ECO:0000313" key="5">
    <source>
        <dbReference type="Proteomes" id="UP000253104"/>
    </source>
</evidence>
<keyword evidence="1" id="KW-0560">Oxidoreductase</keyword>
<protein>
    <submittedName>
        <fullName evidence="4">Uncharacterized protein</fullName>
    </submittedName>
</protein>
<dbReference type="EMBL" id="CP024903">
    <property type="protein sequence ID" value="AXF24424.1"/>
    <property type="molecule type" value="Genomic_DNA"/>
</dbReference>
<proteinExistence type="predicted"/>
<dbReference type="RefSeq" id="WP_114180800.1">
    <property type="nucleotide sequence ID" value="NZ_CP024903.1"/>
</dbReference>
<dbReference type="Proteomes" id="UP000253104">
    <property type="component" value="Chromosome mHSR5_B"/>
</dbReference>
<dbReference type="InterPro" id="IPR007698">
    <property type="entry name" value="AlaDH/PNT_NAD(H)-bd"/>
</dbReference>
<dbReference type="Pfam" id="PF01262">
    <property type="entry name" value="AlaDh_PNT_C"/>
    <property type="match status" value="1"/>
</dbReference>
<dbReference type="GO" id="GO:0005886">
    <property type="term" value="C:plasma membrane"/>
    <property type="evidence" value="ECO:0007669"/>
    <property type="project" value="TreeGrafter"/>
</dbReference>
<dbReference type="SMART" id="SM01003">
    <property type="entry name" value="AlaDh_PNT_N"/>
    <property type="match status" value="1"/>
</dbReference>
<evidence type="ECO:0000259" key="2">
    <source>
        <dbReference type="SMART" id="SM01002"/>
    </source>
</evidence>
<reference evidence="4 5" key="1">
    <citation type="journal article" date="2018" name="ISME J.">
        <title>Involvement of Burkholderiaceae and sulfurous volatiles in disease-suppressive soils.</title>
        <authorList>
            <person name="Carrion V.J."/>
            <person name="Cordovez V."/>
            <person name="Tyc O."/>
            <person name="Etalo D.W."/>
            <person name="de Bruijn I."/>
            <person name="de Jager V.C."/>
            <person name="Medema M.H."/>
            <person name="Eberl L."/>
            <person name="Raaijmakers J.M."/>
        </authorList>
    </citation>
    <scope>NUCLEOTIDE SEQUENCE [LARGE SCALE GENOMIC DNA]</scope>
    <source>
        <strain evidence="5">mHSR5</strain>
    </source>
</reference>
<dbReference type="SUPFAM" id="SSF52283">
    <property type="entry name" value="Formate/glycerate dehydrogenase catalytic domain-like"/>
    <property type="match status" value="1"/>
</dbReference>
<accession>A0A2Z5N6D5</accession>
<dbReference type="Pfam" id="PF05222">
    <property type="entry name" value="AlaDh_PNT_N"/>
    <property type="match status" value="1"/>
</dbReference>
<dbReference type="SUPFAM" id="SSF51735">
    <property type="entry name" value="NAD(P)-binding Rossmann-fold domains"/>
    <property type="match status" value="1"/>
</dbReference>
<feature type="domain" description="Alanine dehydrogenase/pyridine nucleotide transhydrogenase NAD(H)-binding" evidence="2">
    <location>
        <begin position="158"/>
        <end position="312"/>
    </location>
</feature>
<evidence type="ECO:0000259" key="3">
    <source>
        <dbReference type="SMART" id="SM01003"/>
    </source>
</evidence>
<dbReference type="GO" id="GO:0006524">
    <property type="term" value="P:alanine catabolic process"/>
    <property type="evidence" value="ECO:0007669"/>
    <property type="project" value="TreeGrafter"/>
</dbReference>
<feature type="domain" description="Alanine dehydrogenase/pyridine nucleotide transhydrogenase N-terminal" evidence="3">
    <location>
        <begin position="14"/>
        <end position="146"/>
    </location>
</feature>
<evidence type="ECO:0000256" key="1">
    <source>
        <dbReference type="ARBA" id="ARBA00023002"/>
    </source>
</evidence>
<dbReference type="OrthoDB" id="8432549at2"/>
<dbReference type="Gene3D" id="3.40.50.720">
    <property type="entry name" value="NAD(P)-binding Rossmann-like Domain"/>
    <property type="match status" value="2"/>
</dbReference>
<dbReference type="AlphaFoldDB" id="A0A2Z5N6D5"/>
<dbReference type="SMART" id="SM01002">
    <property type="entry name" value="AlaDh_PNT_C"/>
    <property type="match status" value="1"/>
</dbReference>
<gene>
    <name evidence="4" type="ORF">CUJ89_29450</name>
</gene>
<organism evidence="4 5">
    <name type="scientific">Burkholderia pyrrocinia</name>
    <name type="common">Pseudomonas pyrrocinia</name>
    <dbReference type="NCBI Taxonomy" id="60550"/>
    <lineage>
        <taxon>Bacteria</taxon>
        <taxon>Pseudomonadati</taxon>
        <taxon>Pseudomonadota</taxon>
        <taxon>Betaproteobacteria</taxon>
        <taxon>Burkholderiales</taxon>
        <taxon>Burkholderiaceae</taxon>
        <taxon>Burkholderia</taxon>
        <taxon>Burkholderia cepacia complex</taxon>
    </lineage>
</organism>
<dbReference type="PANTHER" id="PTHR42795">
    <property type="entry name" value="ALANINE DEHYDROGENASE"/>
    <property type="match status" value="1"/>
</dbReference>